<dbReference type="RefSeq" id="WP_386705994.1">
    <property type="nucleotide sequence ID" value="NZ_JBHRYF010000001.1"/>
</dbReference>
<dbReference type="HAMAP" id="MF_04144">
    <property type="entry name" value="TERL_LAMBDA"/>
    <property type="match status" value="1"/>
</dbReference>
<dbReference type="InterPro" id="IPR027417">
    <property type="entry name" value="P-loop_NTPase"/>
</dbReference>
<feature type="region of interest" description="Disordered" evidence="1">
    <location>
        <begin position="595"/>
        <end position="641"/>
    </location>
</feature>
<accession>A0ABV7UR95</accession>
<dbReference type="InterPro" id="IPR008866">
    <property type="entry name" value="Phage_lambda_GpA-like"/>
</dbReference>
<organism evidence="4 5">
    <name type="scientific">Luteimonas notoginsengisoli</name>
    <dbReference type="NCBI Taxonomy" id="1578200"/>
    <lineage>
        <taxon>Bacteria</taxon>
        <taxon>Pseudomonadati</taxon>
        <taxon>Pseudomonadota</taxon>
        <taxon>Gammaproteobacteria</taxon>
        <taxon>Lysobacterales</taxon>
        <taxon>Lysobacteraceae</taxon>
        <taxon>Luteimonas</taxon>
    </lineage>
</organism>
<dbReference type="InterPro" id="IPR046453">
    <property type="entry name" value="GpA_ATPase"/>
</dbReference>
<evidence type="ECO:0000313" key="4">
    <source>
        <dbReference type="EMBL" id="MFC3659022.1"/>
    </source>
</evidence>
<feature type="region of interest" description="Disordered" evidence="1">
    <location>
        <begin position="34"/>
        <end position="57"/>
    </location>
</feature>
<proteinExistence type="inferred from homology"/>
<evidence type="ECO:0000259" key="2">
    <source>
        <dbReference type="Pfam" id="PF05876"/>
    </source>
</evidence>
<comment type="caution">
    <text evidence="4">The sequence shown here is derived from an EMBL/GenBank/DDBJ whole genome shotgun (WGS) entry which is preliminary data.</text>
</comment>
<feature type="compositionally biased region" description="Polar residues" evidence="1">
    <location>
        <begin position="597"/>
        <end position="608"/>
    </location>
</feature>
<dbReference type="InterPro" id="IPR046454">
    <property type="entry name" value="GpA_endonuclease"/>
</dbReference>
<dbReference type="Proteomes" id="UP001595724">
    <property type="component" value="Unassembled WGS sequence"/>
</dbReference>
<protein>
    <submittedName>
        <fullName evidence="4">Phage terminase large subunit family protein</fullName>
    </submittedName>
</protein>
<dbReference type="Gene3D" id="3.40.50.300">
    <property type="entry name" value="P-loop containing nucleotide triphosphate hydrolases"/>
    <property type="match status" value="1"/>
</dbReference>
<evidence type="ECO:0000313" key="5">
    <source>
        <dbReference type="Proteomes" id="UP001595724"/>
    </source>
</evidence>
<dbReference type="Pfam" id="PF20454">
    <property type="entry name" value="GpA_nuclease"/>
    <property type="match status" value="1"/>
</dbReference>
<dbReference type="Pfam" id="PF05876">
    <property type="entry name" value="GpA_ATPase"/>
    <property type="match status" value="1"/>
</dbReference>
<reference evidence="5" key="1">
    <citation type="journal article" date="2019" name="Int. J. Syst. Evol. Microbiol.">
        <title>The Global Catalogue of Microorganisms (GCM) 10K type strain sequencing project: providing services to taxonomists for standard genome sequencing and annotation.</title>
        <authorList>
            <consortium name="The Broad Institute Genomics Platform"/>
            <consortium name="The Broad Institute Genome Sequencing Center for Infectious Disease"/>
            <person name="Wu L."/>
            <person name="Ma J."/>
        </authorList>
    </citation>
    <scope>NUCLEOTIDE SEQUENCE [LARGE SCALE GENOMIC DNA]</scope>
    <source>
        <strain evidence="5">KCTC 42211</strain>
    </source>
</reference>
<evidence type="ECO:0000256" key="1">
    <source>
        <dbReference type="SAM" id="MobiDB-lite"/>
    </source>
</evidence>
<feature type="domain" description="Phage terminase large subunit GpA ATPase" evidence="2">
    <location>
        <begin position="38"/>
        <end position="283"/>
    </location>
</feature>
<gene>
    <name evidence="4" type="ORF">ACFOM9_02880</name>
</gene>
<feature type="domain" description="Terminase large subunit GpA endonuclease" evidence="3">
    <location>
        <begin position="293"/>
        <end position="585"/>
    </location>
</feature>
<dbReference type="EMBL" id="JBHRYF010000001">
    <property type="protein sequence ID" value="MFC3659022.1"/>
    <property type="molecule type" value="Genomic_DNA"/>
</dbReference>
<name>A0ABV7UR95_9GAMM</name>
<keyword evidence="5" id="KW-1185">Reference proteome</keyword>
<sequence length="641" mass="71452">MTATARIAGVISRAIAPRKPLTVSQWADANRVLSSKGSAEPGRWRTSRNPPLREPMDCMSARSPVRDVVCMFPIQFGKTALSENALGYTMDHNPGPVMVCLPGEVSMNKWIAQKLNPLIEETPAVRRTLTSVASRDASNTRTFKDFAGGQLYLEHGGSPSRLKSTTVRTLIVDELDEFADNLSSGDDPVAMLEGRTSAFPATSKRLYISTPGVRGVSRTEQLWNKSDQRRFHVACPECEHRQPLEWSGLQWTPDGSSCWYMCRECSAVIEEHQKTAMIAGGEWVAGNPGAPMRGYTINCLYYQLGLGPRWLDLVRMWIEAQNDPAKLKTFVNDRLAECWEDPAMRAVRHNLIADRVEPLPLRPVPAWVLAVTAGIDTQDNRLPVQLVGWGRGLRCWPIDYVELPGDPAEDDVWAALTDLLNRPIEHASGGLLRVEASAQDAAGHRTEAVKAYVRRKLVRRHMAIFGAKANNAPVLSKGTMVDVNWRNQLDKRGIKIHHVGTVGIKHHLYSLLGRDAEKQPDDRMIRFSDELEPEYFGGLVSETYNPAKNRFEKRRGGPRNEPLDTWVYAYAATHHPELRLHRYTKADWDAREARLGNSASPASDSRGTPPSERAPAPRSDSRGTQPARRNSGIVTKDGWGL</sequence>
<evidence type="ECO:0000259" key="3">
    <source>
        <dbReference type="Pfam" id="PF20454"/>
    </source>
</evidence>